<dbReference type="Gene3D" id="3.10.450.620">
    <property type="entry name" value="JHP933, nucleotidyltransferase-like core domain"/>
    <property type="match status" value="1"/>
</dbReference>
<protein>
    <submittedName>
        <fullName evidence="1">Nucleotidyl transferase AbiEii/AbiGii toxin family protein</fullName>
    </submittedName>
</protein>
<accession>A0ABS3ZDS5</accession>
<dbReference type="Proteomes" id="UP000810171">
    <property type="component" value="Unassembled WGS sequence"/>
</dbReference>
<reference evidence="1 2" key="1">
    <citation type="submission" date="2020-09" db="EMBL/GenBank/DDBJ databases">
        <authorList>
            <person name="Tanuku N.R.S."/>
        </authorList>
    </citation>
    <scope>NUCLEOTIDE SEQUENCE [LARGE SCALE GENOMIC DNA]</scope>
    <source>
        <strain evidence="1 2">AK62</strain>
    </source>
</reference>
<name>A0ABS3ZDS5_9GAMM</name>
<proteinExistence type="predicted"/>
<dbReference type="RefSeq" id="WP_209288536.1">
    <property type="nucleotide sequence ID" value="NZ_JACVEW010000026.1"/>
</dbReference>
<organism evidence="1 2">
    <name type="scientific">Marinobacterium alkalitolerans</name>
    <dbReference type="NCBI Taxonomy" id="1542925"/>
    <lineage>
        <taxon>Bacteria</taxon>
        <taxon>Pseudomonadati</taxon>
        <taxon>Pseudomonadota</taxon>
        <taxon>Gammaproteobacteria</taxon>
        <taxon>Oceanospirillales</taxon>
        <taxon>Oceanospirillaceae</taxon>
        <taxon>Marinobacterium</taxon>
    </lineage>
</organism>
<keyword evidence="1" id="KW-0808">Transferase</keyword>
<evidence type="ECO:0000313" key="2">
    <source>
        <dbReference type="Proteomes" id="UP000810171"/>
    </source>
</evidence>
<dbReference type="EMBL" id="JACVEW010000026">
    <property type="protein sequence ID" value="MBP0049851.1"/>
    <property type="molecule type" value="Genomic_DNA"/>
</dbReference>
<sequence>MAFEDRYRKQVELLVRTLPHVAEEECFALKGGTAINLFIRDMPRLSVDIDLTWLPQGDRGEALSGIDAALKRIADRLRKSDDRISINATAPKGHSKINKLVVRTPDRVQIKIEVTPVLRGCVYDPVMTMISEKAEDEFGFAEINVLSFADLYAGKIMAALDRQHPRDLFDVNQLLENEGLTDELRTALIIYLISHDHSPQSLLVPTEKDIAQEYEQNFRGMTEDEVLLETLVAARATLAAGVVSGMPEDHKQFLISFYRRSPEWERLGQDGLDKLPAVKWRELNLDKAGEDTREAIIAELEKILWP</sequence>
<comment type="caution">
    <text evidence="1">The sequence shown here is derived from an EMBL/GenBank/DDBJ whole genome shotgun (WGS) entry which is preliminary data.</text>
</comment>
<keyword evidence="2" id="KW-1185">Reference proteome</keyword>
<dbReference type="GO" id="GO:0016740">
    <property type="term" value="F:transferase activity"/>
    <property type="evidence" value="ECO:0007669"/>
    <property type="project" value="UniProtKB-KW"/>
</dbReference>
<dbReference type="Pfam" id="PF08843">
    <property type="entry name" value="AbiEii"/>
    <property type="match status" value="1"/>
</dbReference>
<evidence type="ECO:0000313" key="1">
    <source>
        <dbReference type="EMBL" id="MBP0049851.1"/>
    </source>
</evidence>
<dbReference type="InterPro" id="IPR014942">
    <property type="entry name" value="AbiEii"/>
</dbReference>
<gene>
    <name evidence="1" type="ORF">H9C73_14050</name>
</gene>